<comment type="subcellular location">
    <subcellularLocation>
        <location evidence="2">Nucleus</location>
    </subcellularLocation>
</comment>
<keyword evidence="16" id="KW-1185">Reference proteome</keyword>
<gene>
    <name evidence="15" type="ORF">PPROV_000359200</name>
</gene>
<proteinExistence type="predicted"/>
<dbReference type="PANTHER" id="PTHR14159:SF0">
    <property type="entry name" value="ATAXIN-3-RELATED"/>
    <property type="match status" value="1"/>
</dbReference>
<keyword evidence="5" id="KW-0833">Ubl conjugation pathway</keyword>
<dbReference type="InterPro" id="IPR006155">
    <property type="entry name" value="Josephin"/>
</dbReference>
<evidence type="ECO:0000256" key="5">
    <source>
        <dbReference type="ARBA" id="ARBA00022786"/>
    </source>
</evidence>
<dbReference type="Pfam" id="PF02099">
    <property type="entry name" value="Josephin"/>
    <property type="match status" value="1"/>
</dbReference>
<feature type="active site" evidence="11 12">
    <location>
        <position position="135"/>
    </location>
</feature>
<evidence type="ECO:0000256" key="6">
    <source>
        <dbReference type="ARBA" id="ARBA00022801"/>
    </source>
</evidence>
<comment type="caution">
    <text evidence="15">The sequence shown here is derived from an EMBL/GenBank/DDBJ whole genome shotgun (WGS) entry which is preliminary data.</text>
</comment>
<sequence length="295" mass="31660">MSLMSSIYHEKQSALLCGRHTLNSILQGPALTDVDLASIAQTLDAEEARLLSSPGGRLDPSLAGGESQNVSTSGNFSITVIERALSIYNISLERWTHPSCASIRQHPETAEAFVCHLSDHWFALRKVAGRWYNLNSLFPAPSFVGDIYLGSALTQLSAEGWSIFVVMGDVARASVAFLNAPLSSACPEGRRWTHEEAAAATRSADDAKKRGEARLAYEQALEFVDANQGRVVTLRTAVPTSGSLAPHSPAISLGGDDEDEDLARALAASREDAQPHQMSEDEQLARALAASCADR</sequence>
<dbReference type="Gene3D" id="3.90.70.40">
    <property type="match status" value="1"/>
</dbReference>
<keyword evidence="7" id="KW-0788">Thiol protease</keyword>
<dbReference type="Pfam" id="PF02809">
    <property type="entry name" value="UIM"/>
    <property type="match status" value="2"/>
</dbReference>
<evidence type="ECO:0000256" key="7">
    <source>
        <dbReference type="ARBA" id="ARBA00022807"/>
    </source>
</evidence>
<evidence type="ECO:0000256" key="9">
    <source>
        <dbReference type="ARBA" id="ARBA00023163"/>
    </source>
</evidence>
<dbReference type="EMBL" id="BNJQ01000008">
    <property type="protein sequence ID" value="GHP04840.1"/>
    <property type="molecule type" value="Genomic_DNA"/>
</dbReference>
<reference evidence="15" key="1">
    <citation type="submission" date="2020-10" db="EMBL/GenBank/DDBJ databases">
        <title>Unveiling of a novel bifunctional photoreceptor, Dualchrome1, isolated from a cosmopolitan green alga.</title>
        <authorList>
            <person name="Suzuki S."/>
            <person name="Kawachi M."/>
        </authorList>
    </citation>
    <scope>NUCLEOTIDE SEQUENCE</scope>
    <source>
        <strain evidence="15">NIES 2893</strain>
    </source>
</reference>
<comment type="catalytic activity">
    <reaction evidence="1">
        <text>Thiol-dependent hydrolysis of ester, thioester, amide, peptide and isopeptide bonds formed by the C-terminal Gly of ubiquitin (a 76-residue protein attached to proteins as an intracellular targeting signal).</text>
        <dbReference type="EC" id="3.4.19.12"/>
    </reaction>
</comment>
<keyword evidence="9" id="KW-0804">Transcription</keyword>
<keyword evidence="6 12" id="KW-0378">Hydrolase</keyword>
<dbReference type="GO" id="GO:0004843">
    <property type="term" value="F:cysteine-type deubiquitinase activity"/>
    <property type="evidence" value="ECO:0007669"/>
    <property type="project" value="UniProtKB-EC"/>
</dbReference>
<dbReference type="PRINTS" id="PR01233">
    <property type="entry name" value="JOSEPHIN"/>
</dbReference>
<evidence type="ECO:0000256" key="2">
    <source>
        <dbReference type="ARBA" id="ARBA00004123"/>
    </source>
</evidence>
<dbReference type="InterPro" id="IPR003903">
    <property type="entry name" value="UIM_dom"/>
</dbReference>
<keyword evidence="10" id="KW-0539">Nucleus</keyword>
<keyword evidence="4" id="KW-0645">Protease</keyword>
<feature type="active site" description="Nucleophile" evidence="11">
    <location>
        <position position="17"/>
    </location>
</feature>
<dbReference type="Proteomes" id="UP000660262">
    <property type="component" value="Unassembled WGS sequence"/>
</dbReference>
<dbReference type="PANTHER" id="PTHR14159">
    <property type="entry name" value="ATAXIN-3-RELATED"/>
    <property type="match status" value="1"/>
</dbReference>
<feature type="domain" description="Josephin" evidence="14">
    <location>
        <begin position="4"/>
        <end position="181"/>
    </location>
</feature>
<evidence type="ECO:0000256" key="13">
    <source>
        <dbReference type="SAM" id="MobiDB-lite"/>
    </source>
</evidence>
<dbReference type="PROSITE" id="PS50330">
    <property type="entry name" value="UIM"/>
    <property type="match status" value="1"/>
</dbReference>
<dbReference type="SMART" id="SM01246">
    <property type="entry name" value="Josephin"/>
    <property type="match status" value="1"/>
</dbReference>
<name>A0A830HGE3_9CHLO</name>
<dbReference type="EC" id="3.4.19.12" evidence="3"/>
<evidence type="ECO:0000256" key="4">
    <source>
        <dbReference type="ARBA" id="ARBA00022670"/>
    </source>
</evidence>
<dbReference type="GO" id="GO:0016579">
    <property type="term" value="P:protein deubiquitination"/>
    <property type="evidence" value="ECO:0007669"/>
    <property type="project" value="InterPro"/>
</dbReference>
<evidence type="ECO:0000256" key="8">
    <source>
        <dbReference type="ARBA" id="ARBA00023015"/>
    </source>
</evidence>
<feature type="active site" evidence="12">
    <location>
        <position position="17"/>
    </location>
</feature>
<accession>A0A830HGE3</accession>
<evidence type="ECO:0000256" key="12">
    <source>
        <dbReference type="PROSITE-ProRule" id="PRU00331"/>
    </source>
</evidence>
<dbReference type="PROSITE" id="PS50957">
    <property type="entry name" value="JOSEPHIN"/>
    <property type="match status" value="1"/>
</dbReference>
<evidence type="ECO:0000259" key="14">
    <source>
        <dbReference type="PROSITE" id="PS50957"/>
    </source>
</evidence>
<feature type="active site" evidence="12">
    <location>
        <position position="120"/>
    </location>
</feature>
<dbReference type="GO" id="GO:0005634">
    <property type="term" value="C:nucleus"/>
    <property type="evidence" value="ECO:0007669"/>
    <property type="project" value="UniProtKB-SubCell"/>
</dbReference>
<dbReference type="AlphaFoldDB" id="A0A830HGE3"/>
<dbReference type="SMART" id="SM00726">
    <property type="entry name" value="UIM"/>
    <property type="match status" value="2"/>
</dbReference>
<dbReference type="Gene3D" id="1.10.287.10">
    <property type="entry name" value="S15/NS1, RNA-binding"/>
    <property type="match status" value="1"/>
</dbReference>
<evidence type="ECO:0000256" key="1">
    <source>
        <dbReference type="ARBA" id="ARBA00000707"/>
    </source>
</evidence>
<evidence type="ECO:0000256" key="11">
    <source>
        <dbReference type="PIRSR" id="PIRSR633865-1"/>
    </source>
</evidence>
<evidence type="ECO:0000256" key="10">
    <source>
        <dbReference type="ARBA" id="ARBA00023242"/>
    </source>
</evidence>
<organism evidence="15 16">
    <name type="scientific">Pycnococcus provasolii</name>
    <dbReference type="NCBI Taxonomy" id="41880"/>
    <lineage>
        <taxon>Eukaryota</taxon>
        <taxon>Viridiplantae</taxon>
        <taxon>Chlorophyta</taxon>
        <taxon>Pseudoscourfieldiophyceae</taxon>
        <taxon>Pseudoscourfieldiales</taxon>
        <taxon>Pycnococcaceae</taxon>
        <taxon>Pycnococcus</taxon>
    </lineage>
</organism>
<evidence type="ECO:0000313" key="15">
    <source>
        <dbReference type="EMBL" id="GHP04840.1"/>
    </source>
</evidence>
<dbReference type="GO" id="GO:0006508">
    <property type="term" value="P:proteolysis"/>
    <property type="evidence" value="ECO:0007669"/>
    <property type="project" value="UniProtKB-KW"/>
</dbReference>
<feature type="active site" description="Proton acceptor" evidence="11">
    <location>
        <position position="120"/>
    </location>
</feature>
<evidence type="ECO:0000256" key="3">
    <source>
        <dbReference type="ARBA" id="ARBA00012759"/>
    </source>
</evidence>
<dbReference type="OrthoDB" id="10063692at2759"/>
<evidence type="ECO:0000313" key="16">
    <source>
        <dbReference type="Proteomes" id="UP000660262"/>
    </source>
</evidence>
<protein>
    <recommendedName>
        <fullName evidence="3">ubiquitinyl hydrolase 1</fullName>
        <ecNumber evidence="3">3.4.19.12</ecNumber>
    </recommendedName>
</protein>
<keyword evidence="8" id="KW-0805">Transcription regulation</keyword>
<dbReference type="InterPro" id="IPR033865">
    <property type="entry name" value="Ataxin-3"/>
</dbReference>
<feature type="region of interest" description="Disordered" evidence="13">
    <location>
        <begin position="240"/>
        <end position="295"/>
    </location>
</feature>